<evidence type="ECO:0000313" key="4">
    <source>
        <dbReference type="Proteomes" id="UP001432180"/>
    </source>
</evidence>
<dbReference type="Pfam" id="PF00326">
    <property type="entry name" value="Peptidase_S9"/>
    <property type="match status" value="1"/>
</dbReference>
<name>A0ABZ0SDW7_9GAMM</name>
<dbReference type="EMBL" id="CP121472">
    <property type="protein sequence ID" value="WPL18784.1"/>
    <property type="molecule type" value="Genomic_DNA"/>
</dbReference>
<sequence>MNVPFMNIPEHGGHPGSVSQRRRWLFIGMVMLVLIAVAVTGGLSYYVGSNLIHPQRKPITNTPDAYALVYKTIRFPSAVDQLQLSGWLIPATGETNKLVIEAHGYGQNRSSDAPALPVAKALHEAGIAVLLFDFRGEGESSGNKVSVGLYEQRDLRGAIAYARRLGYRHIGVIGYSMGAATALEVASADQGVEATIADSPFANLYDYLSRHFSVWTHLPNWPFTPEILFELRVFDHLNAHRVDPERDAAKLGQAPVLLIAGTADKTIPMSNSLALYRALRHDRSASLWIVPGAKHVGAYRVEPQRYLERVVGFFDQCL</sequence>
<gene>
    <name evidence="3" type="ORF">Thiowin_03875</name>
</gene>
<dbReference type="PANTHER" id="PTHR43358">
    <property type="entry name" value="ALPHA/BETA-HYDROLASE"/>
    <property type="match status" value="1"/>
</dbReference>
<proteinExistence type="predicted"/>
<dbReference type="InterPro" id="IPR029058">
    <property type="entry name" value="AB_hydrolase_fold"/>
</dbReference>
<dbReference type="InterPro" id="IPR001375">
    <property type="entry name" value="Peptidase_S9_cat"/>
</dbReference>
<dbReference type="SUPFAM" id="SSF53474">
    <property type="entry name" value="alpha/beta-Hydrolases"/>
    <property type="match status" value="1"/>
</dbReference>
<dbReference type="PANTHER" id="PTHR43358:SF4">
    <property type="entry name" value="ALPHA_BETA HYDROLASE FOLD-1 DOMAIN-CONTAINING PROTEIN"/>
    <property type="match status" value="1"/>
</dbReference>
<keyword evidence="4" id="KW-1185">Reference proteome</keyword>
<organism evidence="3 4">
    <name type="scientific">Thiorhodovibrio winogradskyi</name>
    <dbReference type="NCBI Taxonomy" id="77007"/>
    <lineage>
        <taxon>Bacteria</taxon>
        <taxon>Pseudomonadati</taxon>
        <taxon>Pseudomonadota</taxon>
        <taxon>Gammaproteobacteria</taxon>
        <taxon>Chromatiales</taxon>
        <taxon>Chromatiaceae</taxon>
        <taxon>Thiorhodovibrio</taxon>
    </lineage>
</organism>
<keyword evidence="1" id="KW-0472">Membrane</keyword>
<dbReference type="Gene3D" id="3.40.50.1820">
    <property type="entry name" value="alpha/beta hydrolase"/>
    <property type="match status" value="1"/>
</dbReference>
<reference evidence="3 4" key="1">
    <citation type="journal article" date="2023" name="Microorganisms">
        <title>Thiorhodovibrio frisius and Trv. litoralis spp. nov., Two Novel Members from a Clade of Fastidious Purple Sulfur Bacteria That Exhibit Unique Red-Shifted Light-Harvesting Capabilities.</title>
        <authorList>
            <person name="Methner A."/>
            <person name="Kuzyk S.B."/>
            <person name="Petersen J."/>
            <person name="Bauer S."/>
            <person name="Brinkmann H."/>
            <person name="Sichau K."/>
            <person name="Wanner G."/>
            <person name="Wolf J."/>
            <person name="Neumann-Schaal M."/>
            <person name="Henke P."/>
            <person name="Tank M."/>
            <person name="Sproer C."/>
            <person name="Bunk B."/>
            <person name="Overmann J."/>
        </authorList>
    </citation>
    <scope>NUCLEOTIDE SEQUENCE [LARGE SCALE GENOMIC DNA]</scope>
    <source>
        <strain evidence="3 4">DSM 6702</strain>
    </source>
</reference>
<evidence type="ECO:0000259" key="2">
    <source>
        <dbReference type="Pfam" id="PF00326"/>
    </source>
</evidence>
<dbReference type="InterPro" id="IPR052920">
    <property type="entry name" value="DNA-binding_regulatory"/>
</dbReference>
<evidence type="ECO:0000256" key="1">
    <source>
        <dbReference type="SAM" id="Phobius"/>
    </source>
</evidence>
<accession>A0ABZ0SDW7</accession>
<evidence type="ECO:0000313" key="3">
    <source>
        <dbReference type="EMBL" id="WPL18784.1"/>
    </source>
</evidence>
<dbReference type="Proteomes" id="UP001432180">
    <property type="component" value="Chromosome"/>
</dbReference>
<protein>
    <submittedName>
        <fullName evidence="3">Esterase</fullName>
    </submittedName>
</protein>
<keyword evidence="1" id="KW-0812">Transmembrane</keyword>
<feature type="domain" description="Peptidase S9 prolyl oligopeptidase catalytic" evidence="2">
    <location>
        <begin position="121"/>
        <end position="318"/>
    </location>
</feature>
<keyword evidence="1" id="KW-1133">Transmembrane helix</keyword>
<feature type="transmembrane region" description="Helical" evidence="1">
    <location>
        <begin position="24"/>
        <end position="47"/>
    </location>
</feature>